<dbReference type="InterPro" id="IPR023186">
    <property type="entry name" value="IUNH"/>
</dbReference>
<accession>A0A9W4XA68</accession>
<dbReference type="PANTHER" id="PTHR12304">
    <property type="entry name" value="INOSINE-URIDINE PREFERRING NUCLEOSIDE HYDROLASE"/>
    <property type="match status" value="1"/>
</dbReference>
<protein>
    <recommendedName>
        <fullName evidence="4">Inosine/uridine-preferring nucleoside hydrolase domain-containing protein</fullName>
    </recommendedName>
</protein>
<dbReference type="CDD" id="cd02651">
    <property type="entry name" value="nuc_hydro_IU_UC_XIUA"/>
    <property type="match status" value="1"/>
</dbReference>
<dbReference type="Pfam" id="PF01156">
    <property type="entry name" value="IU_nuc_hydro"/>
    <property type="match status" value="1"/>
</dbReference>
<evidence type="ECO:0000259" key="4">
    <source>
        <dbReference type="Pfam" id="PF01156"/>
    </source>
</evidence>
<dbReference type="EMBL" id="CANTUO010000002">
    <property type="protein sequence ID" value="CAI5757974.1"/>
    <property type="molecule type" value="Genomic_DNA"/>
</dbReference>
<dbReference type="GO" id="GO:0005829">
    <property type="term" value="C:cytosol"/>
    <property type="evidence" value="ECO:0007669"/>
    <property type="project" value="TreeGrafter"/>
</dbReference>
<gene>
    <name evidence="5" type="ORF">CANVERA_P2486</name>
</gene>
<keyword evidence="2" id="KW-0378">Hydrolase</keyword>
<comment type="caution">
    <text evidence="5">The sequence shown here is derived from an EMBL/GenBank/DDBJ whole genome shotgun (WGS) entry which is preliminary data.</text>
</comment>
<comment type="similarity">
    <text evidence="1">Belongs to the IUNH family.</text>
</comment>
<reference evidence="5" key="1">
    <citation type="submission" date="2022-12" db="EMBL/GenBank/DDBJ databases">
        <authorList>
            <person name="Brejova B."/>
        </authorList>
    </citation>
    <scope>NUCLEOTIDE SEQUENCE</scope>
</reference>
<evidence type="ECO:0000256" key="1">
    <source>
        <dbReference type="ARBA" id="ARBA00009176"/>
    </source>
</evidence>
<dbReference type="OrthoDB" id="432381at2759"/>
<sequence>MTLQSIPVWLDCDPGNDDAFAILLSIFDSRFNLLGISTVHGNAPLDKTTKNALGLLDLLHIYNIPVYNGSELPLAKLPRFATHVHGINGIGGVELPNYTINQHSNNESYLEGIKQAIDDNENEICLCFTGALTNLSKLITTYPKVKDKIKYISIMGGAFGIGNITPFSEFNFHADPKAAKHIIQELQDKIILSPLNLTHEVTASAQVVKEMERNGHDSIIWKAFYEILNFYYRHQTKKLDGPPLHDPVALYSLLPFISHDFKSYGYKYLRRRIDVVETGEKEGQSYIIDIDIPIDKQEEQGVYIGSELDGDLFWASVLGALKAAEMHVNKLELENNK</sequence>
<proteinExistence type="inferred from homology"/>
<keyword evidence="6" id="KW-1185">Reference proteome</keyword>
<organism evidence="5 6">
    <name type="scientific">Candida verbasci</name>
    <dbReference type="NCBI Taxonomy" id="1227364"/>
    <lineage>
        <taxon>Eukaryota</taxon>
        <taxon>Fungi</taxon>
        <taxon>Dikarya</taxon>
        <taxon>Ascomycota</taxon>
        <taxon>Saccharomycotina</taxon>
        <taxon>Pichiomycetes</taxon>
        <taxon>Debaryomycetaceae</taxon>
        <taxon>Candida/Lodderomyces clade</taxon>
        <taxon>Candida</taxon>
    </lineage>
</organism>
<feature type="domain" description="Inosine/uridine-preferring nucleoside hydrolase" evidence="4">
    <location>
        <begin position="8"/>
        <end position="314"/>
    </location>
</feature>
<dbReference type="AlphaFoldDB" id="A0A9W4XA68"/>
<dbReference type="InterPro" id="IPR036452">
    <property type="entry name" value="Ribo_hydro-like"/>
</dbReference>
<name>A0A9W4XA68_9ASCO</name>
<evidence type="ECO:0000313" key="6">
    <source>
        <dbReference type="Proteomes" id="UP001152885"/>
    </source>
</evidence>
<dbReference type="GO" id="GO:0008477">
    <property type="term" value="F:purine nucleosidase activity"/>
    <property type="evidence" value="ECO:0007669"/>
    <property type="project" value="TreeGrafter"/>
</dbReference>
<dbReference type="Proteomes" id="UP001152885">
    <property type="component" value="Unassembled WGS sequence"/>
</dbReference>
<evidence type="ECO:0000256" key="3">
    <source>
        <dbReference type="ARBA" id="ARBA00023295"/>
    </source>
</evidence>
<evidence type="ECO:0000313" key="5">
    <source>
        <dbReference type="EMBL" id="CAI5757974.1"/>
    </source>
</evidence>
<evidence type="ECO:0000256" key="2">
    <source>
        <dbReference type="ARBA" id="ARBA00022801"/>
    </source>
</evidence>
<keyword evidence="3" id="KW-0326">Glycosidase</keyword>
<dbReference type="PANTHER" id="PTHR12304:SF4">
    <property type="entry name" value="URIDINE NUCLEOSIDASE"/>
    <property type="match status" value="1"/>
</dbReference>
<dbReference type="InterPro" id="IPR001910">
    <property type="entry name" value="Inosine/uridine_hydrolase_dom"/>
</dbReference>
<dbReference type="SUPFAM" id="SSF53590">
    <property type="entry name" value="Nucleoside hydrolase"/>
    <property type="match status" value="1"/>
</dbReference>
<dbReference type="Gene3D" id="3.90.245.10">
    <property type="entry name" value="Ribonucleoside hydrolase-like"/>
    <property type="match status" value="1"/>
</dbReference>
<dbReference type="GO" id="GO:0006152">
    <property type="term" value="P:purine nucleoside catabolic process"/>
    <property type="evidence" value="ECO:0007669"/>
    <property type="project" value="TreeGrafter"/>
</dbReference>